<evidence type="ECO:0000313" key="2">
    <source>
        <dbReference type="EMBL" id="ABM28131.1"/>
    </source>
</evidence>
<feature type="region of interest" description="Disordered" evidence="1">
    <location>
        <begin position="1"/>
        <end position="38"/>
    </location>
</feature>
<dbReference type="HOGENOM" id="CLU_1892875_0_0_7"/>
<feature type="region of interest" description="Disordered" evidence="1">
    <location>
        <begin position="79"/>
        <end position="99"/>
    </location>
</feature>
<gene>
    <name evidence="2" type="ordered locus">Dvul_1111</name>
</gene>
<sequence>MHATTTQLHHDARADDISCQTTGNPGFTRHPPAPRSLPRSTALAGILLALALTGGCSAYLEEPVAEWREPLGEAFHAQREQQRLNPAPVDASPVTGLDGQAVERSMKVYRQGEDKKQENGNTFQFKFGNAKSKQ</sequence>
<proteinExistence type="predicted"/>
<dbReference type="KEGG" id="dvl:Dvul_1111"/>
<reference evidence="3" key="1">
    <citation type="journal article" date="2009" name="Environ. Microbiol.">
        <title>Contribution of mobile genetic elements to Desulfovibrio vulgaris genome plasticity.</title>
        <authorList>
            <person name="Walker C.B."/>
            <person name="Stolyar S."/>
            <person name="Chivian D."/>
            <person name="Pinel N."/>
            <person name="Gabster J.A."/>
            <person name="Dehal P.S."/>
            <person name="He Z."/>
            <person name="Yang Z.K."/>
            <person name="Yen H.C."/>
            <person name="Zhou J."/>
            <person name="Wall J.D."/>
            <person name="Hazen T.C."/>
            <person name="Arkin A.P."/>
            <person name="Stahl D.A."/>
        </authorList>
    </citation>
    <scope>NUCLEOTIDE SEQUENCE [LARGE SCALE GENOMIC DNA]</scope>
    <source>
        <strain evidence="3">DP4</strain>
    </source>
</reference>
<protein>
    <submittedName>
        <fullName evidence="2">Uncharacterized protein</fullName>
    </submittedName>
</protein>
<dbReference type="Proteomes" id="UP000009173">
    <property type="component" value="Chromosome"/>
</dbReference>
<dbReference type="AlphaFoldDB" id="A0A0H3A6M8"/>
<dbReference type="RefSeq" id="WP_011792068.1">
    <property type="nucleotide sequence ID" value="NC_008751.1"/>
</dbReference>
<name>A0A0H3A6M8_NITV4</name>
<evidence type="ECO:0000256" key="1">
    <source>
        <dbReference type="SAM" id="MobiDB-lite"/>
    </source>
</evidence>
<dbReference type="EMBL" id="CP000527">
    <property type="protein sequence ID" value="ABM28131.1"/>
    <property type="molecule type" value="Genomic_DNA"/>
</dbReference>
<evidence type="ECO:0000313" key="3">
    <source>
        <dbReference type="Proteomes" id="UP000009173"/>
    </source>
</evidence>
<feature type="region of interest" description="Disordered" evidence="1">
    <location>
        <begin position="111"/>
        <end position="134"/>
    </location>
</feature>
<organism evidence="2 3">
    <name type="scientific">Nitratidesulfovibrio vulgaris (strain DP4)</name>
    <name type="common">Desulfovibrio vulgaris</name>
    <dbReference type="NCBI Taxonomy" id="391774"/>
    <lineage>
        <taxon>Bacteria</taxon>
        <taxon>Pseudomonadati</taxon>
        <taxon>Thermodesulfobacteriota</taxon>
        <taxon>Desulfovibrionia</taxon>
        <taxon>Desulfovibrionales</taxon>
        <taxon>Desulfovibrionaceae</taxon>
        <taxon>Nitratidesulfovibrio</taxon>
    </lineage>
</organism>
<accession>A0A0H3A6M8</accession>